<organism evidence="2">
    <name type="scientific">bioreactor metagenome</name>
    <dbReference type="NCBI Taxonomy" id="1076179"/>
    <lineage>
        <taxon>unclassified sequences</taxon>
        <taxon>metagenomes</taxon>
        <taxon>ecological metagenomes</taxon>
    </lineage>
</organism>
<dbReference type="InterPro" id="IPR047640">
    <property type="entry name" value="RpiR-like"/>
</dbReference>
<proteinExistence type="predicted"/>
<dbReference type="SUPFAM" id="SSF53697">
    <property type="entry name" value="SIS domain"/>
    <property type="match status" value="1"/>
</dbReference>
<reference evidence="2" key="1">
    <citation type="submission" date="2019-08" db="EMBL/GenBank/DDBJ databases">
        <authorList>
            <person name="Kucharzyk K."/>
            <person name="Murdoch R.W."/>
            <person name="Higgins S."/>
            <person name="Loffler F."/>
        </authorList>
    </citation>
    <scope>NUCLEOTIDE SEQUENCE</scope>
</reference>
<dbReference type="SUPFAM" id="SSF46689">
    <property type="entry name" value="Homeodomain-like"/>
    <property type="match status" value="1"/>
</dbReference>
<dbReference type="InterPro" id="IPR000281">
    <property type="entry name" value="HTH_RpiR"/>
</dbReference>
<dbReference type="EMBL" id="VSSQ01002288">
    <property type="protein sequence ID" value="MPM14493.1"/>
    <property type="molecule type" value="Genomic_DNA"/>
</dbReference>
<accession>A0A644XJU8</accession>
<dbReference type="GO" id="GO:0097367">
    <property type="term" value="F:carbohydrate derivative binding"/>
    <property type="evidence" value="ECO:0007669"/>
    <property type="project" value="InterPro"/>
</dbReference>
<dbReference type="GO" id="GO:0003677">
    <property type="term" value="F:DNA binding"/>
    <property type="evidence" value="ECO:0007669"/>
    <property type="project" value="InterPro"/>
</dbReference>
<feature type="domain" description="HTH rpiR-type" evidence="1">
    <location>
        <begin position="7"/>
        <end position="83"/>
    </location>
</feature>
<dbReference type="GO" id="GO:1901135">
    <property type="term" value="P:carbohydrate derivative metabolic process"/>
    <property type="evidence" value="ECO:0007669"/>
    <property type="project" value="InterPro"/>
</dbReference>
<dbReference type="PANTHER" id="PTHR30514:SF21">
    <property type="entry name" value="RPIR-FAMILY TRANSCRIPTIONAL REGULATOR"/>
    <property type="match status" value="1"/>
</dbReference>
<evidence type="ECO:0000259" key="1">
    <source>
        <dbReference type="PROSITE" id="PS51071"/>
    </source>
</evidence>
<dbReference type="Gene3D" id="3.40.50.10490">
    <property type="entry name" value="Glucose-6-phosphate isomerase like protein, domain 1"/>
    <property type="match status" value="1"/>
</dbReference>
<protein>
    <recommendedName>
        <fullName evidence="1">HTH rpiR-type domain-containing protein</fullName>
    </recommendedName>
</protein>
<comment type="caution">
    <text evidence="2">The sequence shown here is derived from an EMBL/GenBank/DDBJ whole genome shotgun (WGS) entry which is preliminary data.</text>
</comment>
<dbReference type="InterPro" id="IPR009057">
    <property type="entry name" value="Homeodomain-like_sf"/>
</dbReference>
<dbReference type="PROSITE" id="PS51071">
    <property type="entry name" value="HTH_RPIR"/>
    <property type="match status" value="1"/>
</dbReference>
<dbReference type="Pfam" id="PF01418">
    <property type="entry name" value="HTH_6"/>
    <property type="match status" value="1"/>
</dbReference>
<dbReference type="Gene3D" id="1.10.10.10">
    <property type="entry name" value="Winged helix-like DNA-binding domain superfamily/Winged helix DNA-binding domain"/>
    <property type="match status" value="1"/>
</dbReference>
<dbReference type="InterPro" id="IPR036388">
    <property type="entry name" value="WH-like_DNA-bd_sf"/>
</dbReference>
<dbReference type="GO" id="GO:0003700">
    <property type="term" value="F:DNA-binding transcription factor activity"/>
    <property type="evidence" value="ECO:0007669"/>
    <property type="project" value="InterPro"/>
</dbReference>
<name>A0A644XJU8_9ZZZZ</name>
<evidence type="ECO:0000313" key="2">
    <source>
        <dbReference type="EMBL" id="MPM14493.1"/>
    </source>
</evidence>
<gene>
    <name evidence="2" type="ORF">SDC9_60857</name>
</gene>
<dbReference type="AlphaFoldDB" id="A0A644XJU8"/>
<sequence>MNKGTSVRSRLLRYVNNQKKEDTHYLIASAILENFTDIPKMTIYSLAEKCFVSTSSISRFIRIIGFNTYTDFKTASEEEIDISNDYAKEMLQSKIVKETDFIYDYTNNVINNLSFFKENIPVSKIKSIVSDIHEADDVAFFGLEFAAFMGQHFQNKMASVDKIIQIGFTIEDQIKIAENLQPNSVALIFSVEGGFYYFHEKVVSILIKKKIKIITFTFKNSPIIERNAHEVLICGESNRNTEGRITILYVMEVIIYYYMKEFHLK</sequence>
<dbReference type="InterPro" id="IPR046348">
    <property type="entry name" value="SIS_dom_sf"/>
</dbReference>
<dbReference type="PANTHER" id="PTHR30514">
    <property type="entry name" value="GLUCOKINASE"/>
    <property type="match status" value="1"/>
</dbReference>